<feature type="domain" description="HTH tetR-type" evidence="6">
    <location>
        <begin position="31"/>
        <end position="91"/>
    </location>
</feature>
<evidence type="ECO:0000313" key="7">
    <source>
        <dbReference type="EMBL" id="TCO22696.1"/>
    </source>
</evidence>
<keyword evidence="1" id="KW-0805">Transcription regulation</keyword>
<organism evidence="7 8">
    <name type="scientific">Kribbella orskensis</name>
    <dbReference type="NCBI Taxonomy" id="2512216"/>
    <lineage>
        <taxon>Bacteria</taxon>
        <taxon>Bacillati</taxon>
        <taxon>Actinomycetota</taxon>
        <taxon>Actinomycetes</taxon>
        <taxon>Propionibacteriales</taxon>
        <taxon>Kribbellaceae</taxon>
        <taxon>Kribbella</taxon>
    </lineage>
</organism>
<dbReference type="Gene3D" id="1.10.357.10">
    <property type="entry name" value="Tetracycline Repressor, domain 2"/>
    <property type="match status" value="1"/>
</dbReference>
<dbReference type="InterPro" id="IPR009057">
    <property type="entry name" value="Homeodomain-like_sf"/>
</dbReference>
<evidence type="ECO:0000256" key="4">
    <source>
        <dbReference type="PROSITE-ProRule" id="PRU00335"/>
    </source>
</evidence>
<dbReference type="InterPro" id="IPR001647">
    <property type="entry name" value="HTH_TetR"/>
</dbReference>
<evidence type="ECO:0000256" key="1">
    <source>
        <dbReference type="ARBA" id="ARBA00023015"/>
    </source>
</evidence>
<dbReference type="InterPro" id="IPR036271">
    <property type="entry name" value="Tet_transcr_reg_TetR-rel_C_sf"/>
</dbReference>
<evidence type="ECO:0000259" key="6">
    <source>
        <dbReference type="PROSITE" id="PS50977"/>
    </source>
</evidence>
<evidence type="ECO:0000256" key="5">
    <source>
        <dbReference type="SAM" id="MobiDB-lite"/>
    </source>
</evidence>
<name>A0ABY2BLC3_9ACTN</name>
<proteinExistence type="predicted"/>
<feature type="compositionally biased region" description="Low complexity" evidence="5">
    <location>
        <begin position="10"/>
        <end position="24"/>
    </location>
</feature>
<accession>A0ABY2BLC3</accession>
<dbReference type="PRINTS" id="PR00455">
    <property type="entry name" value="HTHTETR"/>
</dbReference>
<dbReference type="EMBL" id="SLWM01000006">
    <property type="protein sequence ID" value="TCO22696.1"/>
    <property type="molecule type" value="Genomic_DNA"/>
</dbReference>
<dbReference type="Pfam" id="PF00440">
    <property type="entry name" value="TetR_N"/>
    <property type="match status" value="1"/>
</dbReference>
<dbReference type="SUPFAM" id="SSF48498">
    <property type="entry name" value="Tetracyclin repressor-like, C-terminal domain"/>
    <property type="match status" value="1"/>
</dbReference>
<comment type="caution">
    <text evidence="7">The sequence shown here is derived from an EMBL/GenBank/DDBJ whole genome shotgun (WGS) entry which is preliminary data.</text>
</comment>
<feature type="region of interest" description="Disordered" evidence="5">
    <location>
        <begin position="1"/>
        <end position="31"/>
    </location>
</feature>
<protein>
    <submittedName>
        <fullName evidence="7">TetR family transcriptional regulator</fullName>
    </submittedName>
</protein>
<dbReference type="Proteomes" id="UP000295818">
    <property type="component" value="Unassembled WGS sequence"/>
</dbReference>
<dbReference type="SUPFAM" id="SSF46689">
    <property type="entry name" value="Homeodomain-like"/>
    <property type="match status" value="1"/>
</dbReference>
<sequence length="214" mass="22889">MTTGSGATVRPHSPAPASRSMSRAETGMHSTSARERLLAAADELFYREGVQTVGVDRISKRAGASKKSLYTVFGSKEALVVAYLDVRRTSIEQAITQGLARFNTPRERLLGVFEIQGEIFAAPDYNGCPFLAASAEAARGSLIERAHADYRAWVRALLTGLAAEADVPDHDAAGRELHLLYDAAAVAARADHDPSPAKVARNAAAALFDLRQTP</sequence>
<feature type="DNA-binding region" description="H-T-H motif" evidence="4">
    <location>
        <begin position="54"/>
        <end position="73"/>
    </location>
</feature>
<evidence type="ECO:0000256" key="2">
    <source>
        <dbReference type="ARBA" id="ARBA00023125"/>
    </source>
</evidence>
<keyword evidence="8" id="KW-1185">Reference proteome</keyword>
<keyword evidence="3" id="KW-0804">Transcription</keyword>
<evidence type="ECO:0000313" key="8">
    <source>
        <dbReference type="Proteomes" id="UP000295818"/>
    </source>
</evidence>
<dbReference type="PANTHER" id="PTHR47506:SF1">
    <property type="entry name" value="HTH-TYPE TRANSCRIPTIONAL REGULATOR YJDC"/>
    <property type="match status" value="1"/>
</dbReference>
<gene>
    <name evidence="7" type="ORF">EV644_1063</name>
</gene>
<dbReference type="PROSITE" id="PS50977">
    <property type="entry name" value="HTH_TETR_2"/>
    <property type="match status" value="1"/>
</dbReference>
<evidence type="ECO:0000256" key="3">
    <source>
        <dbReference type="ARBA" id="ARBA00023163"/>
    </source>
</evidence>
<keyword evidence="2 4" id="KW-0238">DNA-binding</keyword>
<dbReference type="PANTHER" id="PTHR47506">
    <property type="entry name" value="TRANSCRIPTIONAL REGULATORY PROTEIN"/>
    <property type="match status" value="1"/>
</dbReference>
<reference evidence="7 8" key="1">
    <citation type="journal article" date="2015" name="Stand. Genomic Sci.">
        <title>Genomic Encyclopedia of Bacterial and Archaeal Type Strains, Phase III: the genomes of soil and plant-associated and newly described type strains.</title>
        <authorList>
            <person name="Whitman W.B."/>
            <person name="Woyke T."/>
            <person name="Klenk H.P."/>
            <person name="Zhou Y."/>
            <person name="Lilburn T.G."/>
            <person name="Beck B.J."/>
            <person name="De Vos P."/>
            <person name="Vandamme P."/>
            <person name="Eisen J.A."/>
            <person name="Garrity G."/>
            <person name="Hugenholtz P."/>
            <person name="Kyrpides N.C."/>
        </authorList>
    </citation>
    <scope>NUCLEOTIDE SEQUENCE [LARGE SCALE GENOMIC DNA]</scope>
    <source>
        <strain evidence="7 8">VKM Ac-2538</strain>
    </source>
</reference>